<dbReference type="Proteomes" id="UP000031599">
    <property type="component" value="Unassembled WGS sequence"/>
</dbReference>
<feature type="domain" description="N-acetyltransferase" evidence="1">
    <location>
        <begin position="6"/>
        <end position="163"/>
    </location>
</feature>
<dbReference type="SUPFAM" id="SSF55729">
    <property type="entry name" value="Acyl-CoA N-acyltransferases (Nat)"/>
    <property type="match status" value="1"/>
</dbReference>
<organism evidence="2 3">
    <name type="scientific">Enhygromyxa salina</name>
    <dbReference type="NCBI Taxonomy" id="215803"/>
    <lineage>
        <taxon>Bacteria</taxon>
        <taxon>Pseudomonadati</taxon>
        <taxon>Myxococcota</taxon>
        <taxon>Polyangia</taxon>
        <taxon>Nannocystales</taxon>
        <taxon>Nannocystaceae</taxon>
        <taxon>Enhygromyxa</taxon>
    </lineage>
</organism>
<sequence length="267" mass="28722">MRVAVTKIVGGEQLGELSQLQAVAESIFGRGQRQPGWFRRKLTRAGVEPGLSAVAMQGDEVQGYALLGRVASLGSIARGAGVGVVEAARGRGLGRALIDFASERARAAGFASIQFLAEPERLDWYLGQGFISVDAQLSLLGFGLGREQGEPPVTAAAGARLGPAPLWSWFPEAWERTPANERAQVEVEHGRAWLTREGRAWLVHRAELSAAGSSVSELMLALRRRIDVTTPVVVYPCSADAAWLEALLASGFEVVQRSHVVRRSLPF</sequence>
<evidence type="ECO:0000313" key="2">
    <source>
        <dbReference type="EMBL" id="KIG17336.1"/>
    </source>
</evidence>
<proteinExistence type="predicted"/>
<dbReference type="CDD" id="cd04301">
    <property type="entry name" value="NAT_SF"/>
    <property type="match status" value="1"/>
</dbReference>
<dbReference type="InterPro" id="IPR016181">
    <property type="entry name" value="Acyl_CoA_acyltransferase"/>
</dbReference>
<evidence type="ECO:0000313" key="3">
    <source>
        <dbReference type="Proteomes" id="UP000031599"/>
    </source>
</evidence>
<dbReference type="Pfam" id="PF13508">
    <property type="entry name" value="Acetyltransf_7"/>
    <property type="match status" value="1"/>
</dbReference>
<dbReference type="GO" id="GO:0016747">
    <property type="term" value="F:acyltransferase activity, transferring groups other than amino-acyl groups"/>
    <property type="evidence" value="ECO:0007669"/>
    <property type="project" value="InterPro"/>
</dbReference>
<reference evidence="2 3" key="1">
    <citation type="submission" date="2014-12" db="EMBL/GenBank/DDBJ databases">
        <title>Genome assembly of Enhygromyxa salina DSM 15201.</title>
        <authorList>
            <person name="Sharma G."/>
            <person name="Subramanian S."/>
        </authorList>
    </citation>
    <scope>NUCLEOTIDE SEQUENCE [LARGE SCALE GENOMIC DNA]</scope>
    <source>
        <strain evidence="2 3">DSM 15201</strain>
    </source>
</reference>
<comment type="caution">
    <text evidence="2">The sequence shown here is derived from an EMBL/GenBank/DDBJ whole genome shotgun (WGS) entry which is preliminary data.</text>
</comment>
<dbReference type="AlphaFoldDB" id="A0A0C2D253"/>
<dbReference type="Gene3D" id="3.40.630.30">
    <property type="match status" value="1"/>
</dbReference>
<dbReference type="EMBL" id="JMCC02000026">
    <property type="protein sequence ID" value="KIG17336.1"/>
    <property type="molecule type" value="Genomic_DNA"/>
</dbReference>
<name>A0A0C2D253_9BACT</name>
<accession>A0A0C2D253</accession>
<dbReference type="InterPro" id="IPR000182">
    <property type="entry name" value="GNAT_dom"/>
</dbReference>
<dbReference type="PROSITE" id="PS51186">
    <property type="entry name" value="GNAT"/>
    <property type="match status" value="1"/>
</dbReference>
<gene>
    <name evidence="2" type="ORF">DB30_03393</name>
</gene>
<protein>
    <recommendedName>
        <fullName evidence="1">N-acetyltransferase domain-containing protein</fullName>
    </recommendedName>
</protein>
<evidence type="ECO:0000259" key="1">
    <source>
        <dbReference type="PROSITE" id="PS51186"/>
    </source>
</evidence>